<dbReference type="InterPro" id="IPR050268">
    <property type="entry name" value="NADH-dep_flavin_reductase"/>
</dbReference>
<dbReference type="InterPro" id="IPR002563">
    <property type="entry name" value="Flavin_Rdtase-like_dom"/>
</dbReference>
<gene>
    <name evidence="4" type="ORF">V1479_03095</name>
</gene>
<accession>A0ABV3WNP9</accession>
<comment type="caution">
    <text evidence="4">The sequence shown here is derived from an EMBL/GenBank/DDBJ whole genome shotgun (WGS) entry which is preliminary data.</text>
</comment>
<comment type="similarity">
    <text evidence="1">Belongs to the non-flavoprotein flavin reductase family.</text>
</comment>
<reference evidence="4 5" key="1">
    <citation type="submission" date="2024-01" db="EMBL/GenBank/DDBJ databases">
        <title>New evidence supports the origin of RcGTA from prophage.</title>
        <authorList>
            <person name="Xu Y."/>
            <person name="Liu B."/>
            <person name="Chen F."/>
        </authorList>
    </citation>
    <scope>NUCLEOTIDE SEQUENCE [LARGE SCALE GENOMIC DNA]</scope>
    <source>
        <strain evidence="4 5">CBW1107-2</strain>
    </source>
</reference>
<dbReference type="GO" id="GO:0016491">
    <property type="term" value="F:oxidoreductase activity"/>
    <property type="evidence" value="ECO:0007669"/>
    <property type="project" value="UniProtKB-KW"/>
</dbReference>
<evidence type="ECO:0000313" key="5">
    <source>
        <dbReference type="Proteomes" id="UP001559025"/>
    </source>
</evidence>
<keyword evidence="5" id="KW-1185">Reference proteome</keyword>
<sequence>MYHFADSDHARPMKSFVPGPERQREFRDALGRFATGVTVVTTDTPEGPVGITANSFSSVSLDPPIVLWSIGRHSRRFPAFAQCRDFAVHVLGADQLELSRRFACAGEAFAGLDHDRSEAGVPLLKGCLSRFECSRLATHDGGDHAIVVARVVAASFAEGEPLLFAGGGYGRFDRFA</sequence>
<name>A0ABV3WNP9_9HYPH</name>
<feature type="domain" description="Flavin reductase like" evidence="3">
    <location>
        <begin position="30"/>
        <end position="171"/>
    </location>
</feature>
<dbReference type="InterPro" id="IPR012349">
    <property type="entry name" value="Split_barrel_FMN-bd"/>
</dbReference>
<dbReference type="PANTHER" id="PTHR30466:SF11">
    <property type="entry name" value="FLAVIN-DEPENDENT MONOOXYGENASE, REDUCTASE SUBUNIT HSAB"/>
    <property type="match status" value="1"/>
</dbReference>
<dbReference type="Pfam" id="PF01613">
    <property type="entry name" value="Flavin_Reduct"/>
    <property type="match status" value="1"/>
</dbReference>
<organism evidence="4 5">
    <name type="scientific">Neoaquamicrobium sediminum</name>
    <dbReference type="NCBI Taxonomy" id="1849104"/>
    <lineage>
        <taxon>Bacteria</taxon>
        <taxon>Pseudomonadati</taxon>
        <taxon>Pseudomonadota</taxon>
        <taxon>Alphaproteobacteria</taxon>
        <taxon>Hyphomicrobiales</taxon>
        <taxon>Phyllobacteriaceae</taxon>
        <taxon>Neoaquamicrobium</taxon>
    </lineage>
</organism>
<protein>
    <submittedName>
        <fullName evidence="4">Flavin reductase family protein</fullName>
        <ecNumber evidence="4">1.-.-.-</ecNumber>
    </submittedName>
</protein>
<dbReference type="SUPFAM" id="SSF50475">
    <property type="entry name" value="FMN-binding split barrel"/>
    <property type="match status" value="1"/>
</dbReference>
<evidence type="ECO:0000259" key="3">
    <source>
        <dbReference type="SMART" id="SM00903"/>
    </source>
</evidence>
<evidence type="ECO:0000256" key="1">
    <source>
        <dbReference type="ARBA" id="ARBA00008898"/>
    </source>
</evidence>
<evidence type="ECO:0000313" key="4">
    <source>
        <dbReference type="EMBL" id="MEX4006274.1"/>
    </source>
</evidence>
<dbReference type="RefSeq" id="WP_368801618.1">
    <property type="nucleotide sequence ID" value="NZ_JAZHFV010000001.1"/>
</dbReference>
<evidence type="ECO:0000256" key="2">
    <source>
        <dbReference type="ARBA" id="ARBA00023002"/>
    </source>
</evidence>
<dbReference type="PANTHER" id="PTHR30466">
    <property type="entry name" value="FLAVIN REDUCTASE"/>
    <property type="match status" value="1"/>
</dbReference>
<dbReference type="SMART" id="SM00903">
    <property type="entry name" value="Flavin_Reduct"/>
    <property type="match status" value="1"/>
</dbReference>
<dbReference type="Gene3D" id="2.30.110.10">
    <property type="entry name" value="Electron Transport, Fmn-binding Protein, Chain A"/>
    <property type="match status" value="1"/>
</dbReference>
<keyword evidence="2 4" id="KW-0560">Oxidoreductase</keyword>
<dbReference type="Proteomes" id="UP001559025">
    <property type="component" value="Unassembled WGS sequence"/>
</dbReference>
<dbReference type="EMBL" id="JAZHFV010000001">
    <property type="protein sequence ID" value="MEX4006274.1"/>
    <property type="molecule type" value="Genomic_DNA"/>
</dbReference>
<proteinExistence type="inferred from homology"/>
<dbReference type="EC" id="1.-.-.-" evidence="4"/>